<dbReference type="OrthoDB" id="74764at2759"/>
<sequence length="514" mass="54240">MKISTTTQVVALLASVLTVDAFWRMPCRYRSGMARIDPLMNPGTLGTHEHAIHGSSAFSETSTTADLLTGDCTSCQVSQDKSAYWTPSLYFQNAATGEFQIVEQVGGMLAYYLLYPNSGNDSLSAFPSGFQMISGSTNRRNFTAGPVPDPPKSDWTAAESTQDALAQKALGFNCLNYAVAAEGSLYRHFLPDKAYLDANCLDGIRLELMFPSCWNGVDVDSANHKDHVAFPNLVMTGTCPDTHPVRLVSLFYETIFNTNAFAGVDGQFVLSNGDPTGYGYHGDFIMGWEESFLQEAVDTCTNASGEIADCSLFTIQDGSNCNISMPSALANENYIGPMATLPGSVAIQSGPNSATDGATASATSGAVTTGSAVVPTLSHSAGSTIASTDTFLPGGVFKGQASSSFDPSSSSTIPTSSSISSSSSIPTSSSPSSSAPVTTIAPVYSPAASATEDFVATSYSTNGLEVLEVLWVEETVTVTLSAVETSTPYVRRSDRKRAAARHLHRHQHDAAHGH</sequence>
<evidence type="ECO:0000256" key="2">
    <source>
        <dbReference type="SAM" id="SignalP"/>
    </source>
</evidence>
<protein>
    <recommendedName>
        <fullName evidence="3">DUF1996 domain-containing protein</fullName>
    </recommendedName>
</protein>
<accession>A0A3D8RWA1</accession>
<feature type="compositionally biased region" description="Low complexity" evidence="1">
    <location>
        <begin position="402"/>
        <end position="434"/>
    </location>
</feature>
<feature type="compositionally biased region" description="Basic residues" evidence="1">
    <location>
        <begin position="493"/>
        <end position="507"/>
    </location>
</feature>
<dbReference type="EMBL" id="PDLN01000008">
    <property type="protein sequence ID" value="RDW78278.1"/>
    <property type="molecule type" value="Genomic_DNA"/>
</dbReference>
<dbReference type="PANTHER" id="PTHR43662:SF7">
    <property type="entry name" value="DUF1996 DOMAIN-CONTAINING PROTEIN"/>
    <property type="match status" value="1"/>
</dbReference>
<proteinExistence type="predicted"/>
<feature type="domain" description="DUF1996" evidence="3">
    <location>
        <begin position="37"/>
        <end position="288"/>
    </location>
</feature>
<organism evidence="4 5">
    <name type="scientific">Coleophoma crateriformis</name>
    <dbReference type="NCBI Taxonomy" id="565419"/>
    <lineage>
        <taxon>Eukaryota</taxon>
        <taxon>Fungi</taxon>
        <taxon>Dikarya</taxon>
        <taxon>Ascomycota</taxon>
        <taxon>Pezizomycotina</taxon>
        <taxon>Leotiomycetes</taxon>
        <taxon>Helotiales</taxon>
        <taxon>Dermateaceae</taxon>
        <taxon>Coleophoma</taxon>
    </lineage>
</organism>
<evidence type="ECO:0000256" key="1">
    <source>
        <dbReference type="SAM" id="MobiDB-lite"/>
    </source>
</evidence>
<dbReference type="PANTHER" id="PTHR43662">
    <property type="match status" value="1"/>
</dbReference>
<dbReference type="Proteomes" id="UP000256328">
    <property type="component" value="Unassembled WGS sequence"/>
</dbReference>
<evidence type="ECO:0000313" key="5">
    <source>
        <dbReference type="Proteomes" id="UP000256328"/>
    </source>
</evidence>
<feature type="region of interest" description="Disordered" evidence="1">
    <location>
        <begin position="492"/>
        <end position="514"/>
    </location>
</feature>
<comment type="caution">
    <text evidence="4">The sequence shown here is derived from an EMBL/GenBank/DDBJ whole genome shotgun (WGS) entry which is preliminary data.</text>
</comment>
<feature type="chain" id="PRO_5017557814" description="DUF1996 domain-containing protein" evidence="2">
    <location>
        <begin position="22"/>
        <end position="514"/>
    </location>
</feature>
<feature type="signal peptide" evidence="2">
    <location>
        <begin position="1"/>
        <end position="21"/>
    </location>
</feature>
<dbReference type="AlphaFoldDB" id="A0A3D8RWA1"/>
<keyword evidence="5" id="KW-1185">Reference proteome</keyword>
<dbReference type="InterPro" id="IPR018535">
    <property type="entry name" value="DUF1996"/>
</dbReference>
<name>A0A3D8RWA1_9HELO</name>
<evidence type="ECO:0000313" key="4">
    <source>
        <dbReference type="EMBL" id="RDW78278.1"/>
    </source>
</evidence>
<reference evidence="4 5" key="1">
    <citation type="journal article" date="2018" name="IMA Fungus">
        <title>IMA Genome-F 9: Draft genome sequence of Annulohypoxylon stygium, Aspergillus mulundensis, Berkeleyomyces basicola (syn. Thielaviopsis basicola), Ceratocystis smalleyi, two Cercospora beticola strains, Coleophoma cylindrospora, Fusarium fracticaudum, Phialophora cf. hyalina, and Morchella septimelata.</title>
        <authorList>
            <person name="Wingfield B.D."/>
            <person name="Bills G.F."/>
            <person name="Dong Y."/>
            <person name="Huang W."/>
            <person name="Nel W.J."/>
            <person name="Swalarsk-Parry B.S."/>
            <person name="Vaghefi N."/>
            <person name="Wilken P.M."/>
            <person name="An Z."/>
            <person name="de Beer Z.W."/>
            <person name="De Vos L."/>
            <person name="Chen L."/>
            <person name="Duong T.A."/>
            <person name="Gao Y."/>
            <person name="Hammerbacher A."/>
            <person name="Kikkert J.R."/>
            <person name="Li Y."/>
            <person name="Li H."/>
            <person name="Li K."/>
            <person name="Li Q."/>
            <person name="Liu X."/>
            <person name="Ma X."/>
            <person name="Naidoo K."/>
            <person name="Pethybridge S.J."/>
            <person name="Sun J."/>
            <person name="Steenkamp E.T."/>
            <person name="van der Nest M.A."/>
            <person name="van Wyk S."/>
            <person name="Wingfield M.J."/>
            <person name="Xiong C."/>
            <person name="Yue Q."/>
            <person name="Zhang X."/>
        </authorList>
    </citation>
    <scope>NUCLEOTIDE SEQUENCE [LARGE SCALE GENOMIC DNA]</scope>
    <source>
        <strain evidence="4 5">BP5796</strain>
    </source>
</reference>
<feature type="region of interest" description="Disordered" evidence="1">
    <location>
        <begin position="401"/>
        <end position="437"/>
    </location>
</feature>
<evidence type="ECO:0000259" key="3">
    <source>
        <dbReference type="Pfam" id="PF09362"/>
    </source>
</evidence>
<dbReference type="Pfam" id="PF09362">
    <property type="entry name" value="DUF1996"/>
    <property type="match status" value="1"/>
</dbReference>
<gene>
    <name evidence="4" type="ORF">BP5796_06130</name>
</gene>
<keyword evidence="2" id="KW-0732">Signal</keyword>